<evidence type="ECO:0000313" key="2">
    <source>
        <dbReference type="Proteomes" id="UP001589532"/>
    </source>
</evidence>
<gene>
    <name evidence="1" type="ORF">ACFFSA_27135</name>
</gene>
<comment type="caution">
    <text evidence="1">The sequence shown here is derived from an EMBL/GenBank/DDBJ whole genome shotgun (WGS) entry which is preliminary data.</text>
</comment>
<keyword evidence="2" id="KW-1185">Reference proteome</keyword>
<sequence length="129" mass="13462">MIRIFVACSYGPGGGQAGGRIVATGTPAQVAANAEQEGQARVVDSGRTKRPPTLDELGEFGFDVHGDEPEEVDVLAVAGGDERQQFVADVAALGAKLADRLAVGLGGPGVIWALVSRVRHHACSVWSWR</sequence>
<accession>A0ABV5S7M0</accession>
<reference evidence="1 2" key="1">
    <citation type="submission" date="2024-09" db="EMBL/GenBank/DDBJ databases">
        <authorList>
            <person name="Sun Q."/>
            <person name="Mori K."/>
        </authorList>
    </citation>
    <scope>NUCLEOTIDE SEQUENCE [LARGE SCALE GENOMIC DNA]</scope>
    <source>
        <strain evidence="1 2">JCM 3143</strain>
    </source>
</reference>
<evidence type="ECO:0000313" key="1">
    <source>
        <dbReference type="EMBL" id="MFB9626778.1"/>
    </source>
</evidence>
<proteinExistence type="predicted"/>
<dbReference type="EMBL" id="JBHMBW010000025">
    <property type="protein sequence ID" value="MFB9626778.1"/>
    <property type="molecule type" value="Genomic_DNA"/>
</dbReference>
<organism evidence="1 2">
    <name type="scientific">Nonomuraea helvata</name>
    <dbReference type="NCBI Taxonomy" id="37484"/>
    <lineage>
        <taxon>Bacteria</taxon>
        <taxon>Bacillati</taxon>
        <taxon>Actinomycetota</taxon>
        <taxon>Actinomycetes</taxon>
        <taxon>Streptosporangiales</taxon>
        <taxon>Streptosporangiaceae</taxon>
        <taxon>Nonomuraea</taxon>
    </lineage>
</organism>
<dbReference type="RefSeq" id="WP_345003486.1">
    <property type="nucleotide sequence ID" value="NZ_BAAAXV010000012.1"/>
</dbReference>
<protein>
    <submittedName>
        <fullName evidence="1">Uncharacterized protein</fullName>
    </submittedName>
</protein>
<dbReference type="Proteomes" id="UP001589532">
    <property type="component" value="Unassembled WGS sequence"/>
</dbReference>
<name>A0ABV5S7M0_9ACTN</name>